<keyword evidence="2" id="KW-0479">Metal-binding</keyword>
<evidence type="ECO:0000313" key="7">
    <source>
        <dbReference type="Proteomes" id="UP001162131"/>
    </source>
</evidence>
<evidence type="ECO:0000256" key="3">
    <source>
        <dbReference type="ARBA" id="ARBA00023235"/>
    </source>
</evidence>
<dbReference type="AlphaFoldDB" id="A0AAU9KFU4"/>
<dbReference type="GO" id="GO:0031419">
    <property type="term" value="F:cobalamin binding"/>
    <property type="evidence" value="ECO:0007669"/>
    <property type="project" value="UniProtKB-KW"/>
</dbReference>
<sequence>MLWRILSRSFSKFEKWKKAADAELKLKDSWKKFLWNTNEGIAIRPVYFAEDAIKIPDVPGEFPFMRGPSSTMYTHKPWTIRQPSVFNTIEESNAFYKASIAAGQQVLNVYFDLATNRGYDSDNPIVKYDVGRNGVPIDTVDDMRELFNGIPLANINVNIAINGAALPIMAMFIVTAGEQCALLKRLQGTIENDILKEFLGKNSFIYPPGSSMKIVSDIISYIAQHLPKYNPISISGYHMKEAGAGNKLELAFTLANGLEYIRYACNAGLTVDQIAPRLNFFFGVGMDFYMEIAKLRAARFLWAELLKEKFDPKNTKSLALRANCQTSMSSITAHDPLNNIVRTAIEATASVLGGTQSLYTHGYDEAVGGPTENSARIAKNTQSILQEETGITKVADPWGGSYFMENLTKELADAALGVINEIESLGGMTKAIESGIARKMILEDAARRRAKIDSGEETIVGVNKYKVKDEEKMEAQNIDYTHIREEQIRKINQLKATRDNSKVADALDNLRIAAKTGQGNLLELAIEAARARATLGEVSKALEDVYGRYSLE</sequence>
<dbReference type="GO" id="GO:0004494">
    <property type="term" value="F:methylmalonyl-CoA mutase activity"/>
    <property type="evidence" value="ECO:0007669"/>
    <property type="project" value="InterPro"/>
</dbReference>
<dbReference type="GO" id="GO:0019678">
    <property type="term" value="P:propionate metabolic process, methylmalonyl pathway"/>
    <property type="evidence" value="ECO:0007669"/>
    <property type="project" value="TreeGrafter"/>
</dbReference>
<dbReference type="GO" id="GO:0046872">
    <property type="term" value="F:metal ion binding"/>
    <property type="evidence" value="ECO:0007669"/>
    <property type="project" value="UniProtKB-KW"/>
</dbReference>
<dbReference type="GO" id="GO:0005737">
    <property type="term" value="C:cytoplasm"/>
    <property type="evidence" value="ECO:0007669"/>
    <property type="project" value="TreeGrafter"/>
</dbReference>
<feature type="domain" description="Methylmalonyl-CoA mutase alpha/beta chain catalytic" evidence="5">
    <location>
        <begin position="37"/>
        <end position="548"/>
    </location>
</feature>
<dbReference type="Proteomes" id="UP001162131">
    <property type="component" value="Unassembled WGS sequence"/>
</dbReference>
<keyword evidence="4" id="KW-0170">Cobalt</keyword>
<reference evidence="6" key="1">
    <citation type="submission" date="2021-09" db="EMBL/GenBank/DDBJ databases">
        <authorList>
            <consortium name="AG Swart"/>
            <person name="Singh M."/>
            <person name="Singh A."/>
            <person name="Seah K."/>
            <person name="Emmerich C."/>
        </authorList>
    </citation>
    <scope>NUCLEOTIDE SEQUENCE</scope>
    <source>
        <strain evidence="6">ATCC30299</strain>
    </source>
</reference>
<evidence type="ECO:0000256" key="1">
    <source>
        <dbReference type="ARBA" id="ARBA00022628"/>
    </source>
</evidence>
<organism evidence="6 7">
    <name type="scientific">Blepharisma stoltei</name>
    <dbReference type="NCBI Taxonomy" id="1481888"/>
    <lineage>
        <taxon>Eukaryota</taxon>
        <taxon>Sar</taxon>
        <taxon>Alveolata</taxon>
        <taxon>Ciliophora</taxon>
        <taxon>Postciliodesmatophora</taxon>
        <taxon>Heterotrichea</taxon>
        <taxon>Heterotrichida</taxon>
        <taxon>Blepharismidae</taxon>
        <taxon>Blepharisma</taxon>
    </lineage>
</organism>
<dbReference type="PANTHER" id="PTHR48101:SF4">
    <property type="entry name" value="METHYLMALONYL-COA MUTASE, MITOCHONDRIAL"/>
    <property type="match status" value="1"/>
</dbReference>
<evidence type="ECO:0000313" key="6">
    <source>
        <dbReference type="EMBL" id="CAG9332816.1"/>
    </source>
</evidence>
<dbReference type="InterPro" id="IPR006099">
    <property type="entry name" value="MeMalonylCoA_mutase_a/b_cat"/>
</dbReference>
<proteinExistence type="predicted"/>
<comment type="caution">
    <text evidence="6">The sequence shown here is derived from an EMBL/GenBank/DDBJ whole genome shotgun (WGS) entry which is preliminary data.</text>
</comment>
<dbReference type="Gene3D" id="3.20.20.240">
    <property type="entry name" value="Methylmalonyl-CoA mutase"/>
    <property type="match status" value="1"/>
</dbReference>
<evidence type="ECO:0000256" key="4">
    <source>
        <dbReference type="ARBA" id="ARBA00023285"/>
    </source>
</evidence>
<dbReference type="FunFam" id="3.20.20.240:FF:000001">
    <property type="entry name" value="Probable methylmalonyl-coa mutase"/>
    <property type="match status" value="1"/>
</dbReference>
<dbReference type="Pfam" id="PF01642">
    <property type="entry name" value="MM_CoA_mutase"/>
    <property type="match status" value="1"/>
</dbReference>
<keyword evidence="1" id="KW-0846">Cobalamin</keyword>
<keyword evidence="3" id="KW-0413">Isomerase</keyword>
<dbReference type="InterPro" id="IPR016176">
    <property type="entry name" value="Cbl-dep_enz_cat"/>
</dbReference>
<protein>
    <recommendedName>
        <fullName evidence="5">Methylmalonyl-CoA mutase alpha/beta chain catalytic domain-containing protein</fullName>
    </recommendedName>
</protein>
<dbReference type="EMBL" id="CAJZBQ010000055">
    <property type="protein sequence ID" value="CAG9332816.1"/>
    <property type="molecule type" value="Genomic_DNA"/>
</dbReference>
<evidence type="ECO:0000256" key="2">
    <source>
        <dbReference type="ARBA" id="ARBA00022723"/>
    </source>
</evidence>
<dbReference type="SUPFAM" id="SSF51703">
    <property type="entry name" value="Cobalamin (vitamin B12)-dependent enzymes"/>
    <property type="match status" value="1"/>
</dbReference>
<name>A0AAU9KFU4_9CILI</name>
<gene>
    <name evidence="6" type="ORF">BSTOLATCC_MIC57105</name>
</gene>
<dbReference type="InterPro" id="IPR006098">
    <property type="entry name" value="MMCoA_mutase_a_cat"/>
</dbReference>
<dbReference type="NCBIfam" id="TIGR00641">
    <property type="entry name" value="acid_CoA_mut_N"/>
    <property type="match status" value="1"/>
</dbReference>
<keyword evidence="7" id="KW-1185">Reference proteome</keyword>
<accession>A0AAU9KFU4</accession>
<evidence type="ECO:0000259" key="5">
    <source>
        <dbReference type="Pfam" id="PF01642"/>
    </source>
</evidence>
<dbReference type="PANTHER" id="PTHR48101">
    <property type="entry name" value="METHYLMALONYL-COA MUTASE, MITOCHONDRIAL-RELATED"/>
    <property type="match status" value="1"/>
</dbReference>